<dbReference type="PANTHER" id="PTHR43498:SF1">
    <property type="entry name" value="COB--COM HETERODISULFIDE REDUCTASE IRON-SULFUR SUBUNIT A"/>
    <property type="match status" value="1"/>
</dbReference>
<keyword evidence="3" id="KW-0560">Oxidoreductase</keyword>
<evidence type="ECO:0000256" key="1">
    <source>
        <dbReference type="ARBA" id="ARBA00022485"/>
    </source>
</evidence>
<dbReference type="GO" id="GO:0051539">
    <property type="term" value="F:4 iron, 4 sulfur cluster binding"/>
    <property type="evidence" value="ECO:0007669"/>
    <property type="project" value="UniProtKB-KW"/>
</dbReference>
<dbReference type="GO" id="GO:0016491">
    <property type="term" value="F:oxidoreductase activity"/>
    <property type="evidence" value="ECO:0007669"/>
    <property type="project" value="UniProtKB-KW"/>
</dbReference>
<reference evidence="7" key="1">
    <citation type="journal article" date="2020" name="mSystems">
        <title>Genome- and Community-Level Interaction Insights into Carbon Utilization and Element Cycling Functions of Hydrothermarchaeota in Hydrothermal Sediment.</title>
        <authorList>
            <person name="Zhou Z."/>
            <person name="Liu Y."/>
            <person name="Xu W."/>
            <person name="Pan J."/>
            <person name="Luo Z.H."/>
            <person name="Li M."/>
        </authorList>
    </citation>
    <scope>NUCLEOTIDE SEQUENCE [LARGE SCALE GENOMIC DNA]</scope>
    <source>
        <strain evidence="7">HyVt-237</strain>
    </source>
</reference>
<dbReference type="InterPro" id="IPR009051">
    <property type="entry name" value="Helical_ferredxn"/>
</dbReference>
<dbReference type="InterPro" id="IPR023753">
    <property type="entry name" value="FAD/NAD-binding_dom"/>
</dbReference>
<feature type="domain" description="FAD/NAD(P)-binding" evidence="6">
    <location>
        <begin position="529"/>
        <end position="646"/>
    </location>
</feature>
<dbReference type="GO" id="GO:0046872">
    <property type="term" value="F:metal ion binding"/>
    <property type="evidence" value="ECO:0007669"/>
    <property type="project" value="UniProtKB-KW"/>
</dbReference>
<dbReference type="AlphaFoldDB" id="A0A7C1BDQ8"/>
<evidence type="ECO:0000259" key="6">
    <source>
        <dbReference type="Pfam" id="PF07992"/>
    </source>
</evidence>
<dbReference type="SUPFAM" id="SSF51905">
    <property type="entry name" value="FAD/NAD(P)-binding domain"/>
    <property type="match status" value="2"/>
</dbReference>
<dbReference type="InterPro" id="IPR017900">
    <property type="entry name" value="4Fe4S_Fe_S_CS"/>
</dbReference>
<name>A0A7C1BDQ8_UNCW3</name>
<gene>
    <name evidence="7" type="ORF">ENG67_04060</name>
</gene>
<evidence type="ECO:0000256" key="2">
    <source>
        <dbReference type="ARBA" id="ARBA00022723"/>
    </source>
</evidence>
<dbReference type="EMBL" id="DRBW01000163">
    <property type="protein sequence ID" value="HDM90369.1"/>
    <property type="molecule type" value="Genomic_DNA"/>
</dbReference>
<dbReference type="PROSITE" id="PS00198">
    <property type="entry name" value="4FE4S_FER_1"/>
    <property type="match status" value="1"/>
</dbReference>
<proteinExistence type="predicted"/>
<evidence type="ECO:0000256" key="5">
    <source>
        <dbReference type="ARBA" id="ARBA00023014"/>
    </source>
</evidence>
<sequence>CVTGPLTFIDAMFHGRKAAISIDRFLRGEDLHENREIGSYKSEIEVDTEGIPVRRRARPASLPLEKRKGFEEVIKGFTEEQAVEEAQRCLDCAGCCECFECLKACEADAIIHDMTERIRELEVGAVILSPGFDEFEPEILSEYGYGRFPNVVTSIQFERIMCASGPTKGEIVRLSDGKHARKIAWIQCVGSRNNRINRGYCSSVCCMYAVKEAVIAKEHAEDVEPTIFFMDIRSYGKDFDKYVERAEKEVGVRSIRARISHVEEDEDHNLILTYEDGDGKLVKEKFDLVVLSVGLEPARGSKELSEIFGIELNKYGFAKRDLFRPLDTKEAGVFVAGSFSSPKDIPETVAEASGASGKAMELLAPVRGTMIEEKELPPEIPVFNQPPRIAVFVCHCGKNIAGYLDVKAVVEYARTLPGVVHAEDMIYTCSQDAQERIKEVIKEKAINRVVVASCTPRTHEPLFMETIREAGLNKYLFEMANIRDQDSWVHMHNWEEATEKAKDLVRMAVFKARLLEPLQETEIPVNKNALVVGGGITGMTAALNLARIGHKVYLVEKEGELGGYARKIKKSTEGLDVEKFLKELIEEVERHPSIEVIKKAEIEKTEGYVGNFRTFIKNRKEPLEHGVIIVATGAEEYIPHEYMYGKRPDVLLQRELEEKLERGEIKDGATVVMIQCVGSRNDEHPWCSRICCSRAVRNAIDLQERGAQVYVLYRDIRTYGLREQLYTEAREKGVVFIRYEKGKEPAVDTSDGKLRIRTFDPILRTTLEFEPDYLVLSNGIVPRKDNELLSRMFKVPLNEDGFFLEAHMKLRPVDFATDGVFLAGLAHSPKFIDESIVQAKAAAARAAIILAKDHLT</sequence>
<dbReference type="Gene3D" id="3.50.50.60">
    <property type="entry name" value="FAD/NAD(P)-binding domain"/>
    <property type="match status" value="1"/>
</dbReference>
<protein>
    <submittedName>
        <fullName evidence="7">FAD-dependent oxidoreductase</fullName>
    </submittedName>
</protein>
<dbReference type="Gene3D" id="1.10.1060.10">
    <property type="entry name" value="Alpha-helical ferredoxin"/>
    <property type="match status" value="1"/>
</dbReference>
<dbReference type="Proteomes" id="UP000885931">
    <property type="component" value="Unassembled WGS sequence"/>
</dbReference>
<dbReference type="InterPro" id="IPR039650">
    <property type="entry name" value="HdrA-like"/>
</dbReference>
<feature type="non-terminal residue" evidence="7">
    <location>
        <position position="856"/>
    </location>
</feature>
<keyword evidence="1" id="KW-0004">4Fe-4S</keyword>
<evidence type="ECO:0000256" key="3">
    <source>
        <dbReference type="ARBA" id="ARBA00023002"/>
    </source>
</evidence>
<dbReference type="SUPFAM" id="SSF46548">
    <property type="entry name" value="alpha-helical ferredoxin"/>
    <property type="match status" value="1"/>
</dbReference>
<evidence type="ECO:0000256" key="4">
    <source>
        <dbReference type="ARBA" id="ARBA00023004"/>
    </source>
</evidence>
<keyword evidence="4" id="KW-0408">Iron</keyword>
<comment type="caution">
    <text evidence="7">The sequence shown here is derived from an EMBL/GenBank/DDBJ whole genome shotgun (WGS) entry which is preliminary data.</text>
</comment>
<keyword evidence="2" id="KW-0479">Metal-binding</keyword>
<keyword evidence="5" id="KW-0411">Iron-sulfur</keyword>
<dbReference type="InterPro" id="IPR036188">
    <property type="entry name" value="FAD/NAD-bd_sf"/>
</dbReference>
<organism evidence="7">
    <name type="scientific">candidate division WOR-3 bacterium</name>
    <dbReference type="NCBI Taxonomy" id="2052148"/>
    <lineage>
        <taxon>Bacteria</taxon>
        <taxon>Bacteria division WOR-3</taxon>
    </lineage>
</organism>
<dbReference type="PANTHER" id="PTHR43498">
    <property type="entry name" value="FERREDOXIN:COB-COM HETERODISULFIDE REDUCTASE SUBUNIT A"/>
    <property type="match status" value="1"/>
</dbReference>
<evidence type="ECO:0000313" key="7">
    <source>
        <dbReference type="EMBL" id="HDM90369.1"/>
    </source>
</evidence>
<accession>A0A7C1BDQ8</accession>
<dbReference type="Pfam" id="PF07992">
    <property type="entry name" value="Pyr_redox_2"/>
    <property type="match status" value="2"/>
</dbReference>
<feature type="non-terminal residue" evidence="7">
    <location>
        <position position="1"/>
    </location>
</feature>
<feature type="domain" description="FAD/NAD(P)-binding" evidence="6">
    <location>
        <begin position="224"/>
        <end position="353"/>
    </location>
</feature>